<evidence type="ECO:0000313" key="3">
    <source>
        <dbReference type="Proteomes" id="UP000759131"/>
    </source>
</evidence>
<dbReference type="Proteomes" id="UP000759131">
    <property type="component" value="Unassembled WGS sequence"/>
</dbReference>
<name>A0A7R9KPA5_9ACAR</name>
<dbReference type="SUPFAM" id="SSF52540">
    <property type="entry name" value="P-loop containing nucleoside triphosphate hydrolases"/>
    <property type="match status" value="1"/>
</dbReference>
<evidence type="ECO:0000313" key="2">
    <source>
        <dbReference type="EMBL" id="CAD7626558.1"/>
    </source>
</evidence>
<dbReference type="Gene3D" id="3.40.50.300">
    <property type="entry name" value="P-loop containing nucleotide triphosphate hydrolases"/>
    <property type="match status" value="1"/>
</dbReference>
<protein>
    <recommendedName>
        <fullName evidence="1">Sulfotransferase domain-containing protein</fullName>
    </recommendedName>
</protein>
<dbReference type="InterPro" id="IPR027417">
    <property type="entry name" value="P-loop_NTPase"/>
</dbReference>
<dbReference type="AlphaFoldDB" id="A0A7R9KPA5"/>
<dbReference type="EMBL" id="OC858510">
    <property type="protein sequence ID" value="CAD7626558.1"/>
    <property type="molecule type" value="Genomic_DNA"/>
</dbReference>
<accession>A0A7R9KPA5</accession>
<dbReference type="OrthoDB" id="205623at2759"/>
<sequence>MSQNKLTVLFITWTDIERVESAIAMGETLVGADGGHRAVIFTDYKLRDKLYAKHPTINWIVTDISDDESEEPDTETNSYYGAGLSTGVQQVLTQRDNNMDPIVERALVDIRPDVIVVDSRLDLPSVARSGVPWIVVNTSQPLSPTRLRYGKAYALGSLFLAVLLANKTTMVSNEQHNRRYRYVSAITDRTLIYARDLFYRDPGMIFSLLRNLRHLTIRPADVWLCGYPKSGNTWLSEIVSLIMADGVVDRVSGEDLEDRVFHFCKPRDDYMGWLESRPEPRMKMLSSNKSYT</sequence>
<organism evidence="2">
    <name type="scientific">Medioppia subpectinata</name>
    <dbReference type="NCBI Taxonomy" id="1979941"/>
    <lineage>
        <taxon>Eukaryota</taxon>
        <taxon>Metazoa</taxon>
        <taxon>Ecdysozoa</taxon>
        <taxon>Arthropoda</taxon>
        <taxon>Chelicerata</taxon>
        <taxon>Arachnida</taxon>
        <taxon>Acari</taxon>
        <taxon>Acariformes</taxon>
        <taxon>Sarcoptiformes</taxon>
        <taxon>Oribatida</taxon>
        <taxon>Brachypylina</taxon>
        <taxon>Oppioidea</taxon>
        <taxon>Oppiidae</taxon>
        <taxon>Medioppia</taxon>
    </lineage>
</organism>
<proteinExistence type="predicted"/>
<dbReference type="Pfam" id="PF00685">
    <property type="entry name" value="Sulfotransfer_1"/>
    <property type="match status" value="1"/>
</dbReference>
<feature type="domain" description="Sulfotransferase" evidence="1">
    <location>
        <begin position="220"/>
        <end position="259"/>
    </location>
</feature>
<gene>
    <name evidence="2" type="ORF">OSB1V03_LOCUS6991</name>
</gene>
<keyword evidence="3" id="KW-1185">Reference proteome</keyword>
<evidence type="ECO:0000259" key="1">
    <source>
        <dbReference type="Pfam" id="PF00685"/>
    </source>
</evidence>
<dbReference type="EMBL" id="CAJPIZ010003935">
    <property type="protein sequence ID" value="CAG2106988.1"/>
    <property type="molecule type" value="Genomic_DNA"/>
</dbReference>
<dbReference type="InterPro" id="IPR000863">
    <property type="entry name" value="Sulfotransferase_dom"/>
</dbReference>
<reference evidence="2" key="1">
    <citation type="submission" date="2020-11" db="EMBL/GenBank/DDBJ databases">
        <authorList>
            <person name="Tran Van P."/>
        </authorList>
    </citation>
    <scope>NUCLEOTIDE SEQUENCE</scope>
</reference>
<dbReference type="GO" id="GO:0008146">
    <property type="term" value="F:sulfotransferase activity"/>
    <property type="evidence" value="ECO:0007669"/>
    <property type="project" value="InterPro"/>
</dbReference>